<dbReference type="Pfam" id="PF26271">
    <property type="entry name" value="DUF8073_M"/>
    <property type="match status" value="1"/>
</dbReference>
<feature type="compositionally biased region" description="Polar residues" evidence="1">
    <location>
        <begin position="81"/>
        <end position="98"/>
    </location>
</feature>
<feature type="compositionally biased region" description="Basic and acidic residues" evidence="1">
    <location>
        <begin position="219"/>
        <end position="228"/>
    </location>
</feature>
<comment type="caution">
    <text evidence="4">The sequence shown here is derived from an EMBL/GenBank/DDBJ whole genome shotgun (WGS) entry which is preliminary data.</text>
</comment>
<evidence type="ECO:0000313" key="5">
    <source>
        <dbReference type="Proteomes" id="UP000011586"/>
    </source>
</evidence>
<dbReference type="EMBL" id="AOJK01000050">
    <property type="protein sequence ID" value="ELZ43033.1"/>
    <property type="molecule type" value="Genomic_DNA"/>
</dbReference>
<feature type="domain" description="DUF8073" evidence="2">
    <location>
        <begin position="394"/>
        <end position="455"/>
    </location>
</feature>
<name>M0E7S1_9EURY</name>
<feature type="compositionally biased region" description="Basic and acidic residues" evidence="1">
    <location>
        <begin position="122"/>
        <end position="132"/>
    </location>
</feature>
<dbReference type="InterPro" id="IPR058810">
    <property type="entry name" value="DUF8073_C"/>
</dbReference>
<feature type="region of interest" description="Disordered" evidence="1">
    <location>
        <begin position="77"/>
        <end position="188"/>
    </location>
</feature>
<feature type="compositionally biased region" description="Low complexity" evidence="1">
    <location>
        <begin position="360"/>
        <end position="375"/>
    </location>
</feature>
<feature type="region of interest" description="Disordered" evidence="1">
    <location>
        <begin position="219"/>
        <end position="378"/>
    </location>
</feature>
<evidence type="ECO:0000259" key="3">
    <source>
        <dbReference type="Pfam" id="PF26271"/>
    </source>
</evidence>
<dbReference type="RefSeq" id="WP_008443450.1">
    <property type="nucleotide sequence ID" value="NZ_AOJK01000050.1"/>
</dbReference>
<dbReference type="Proteomes" id="UP000011586">
    <property type="component" value="Unassembled WGS sequence"/>
</dbReference>
<dbReference type="InterPro" id="IPR058809">
    <property type="entry name" value="DUF8073_M"/>
</dbReference>
<evidence type="ECO:0000256" key="1">
    <source>
        <dbReference type="SAM" id="MobiDB-lite"/>
    </source>
</evidence>
<dbReference type="PATRIC" id="fig|1227465.4.peg.2073"/>
<evidence type="ECO:0000259" key="2">
    <source>
        <dbReference type="Pfam" id="PF26270"/>
    </source>
</evidence>
<feature type="compositionally biased region" description="Basic and acidic residues" evidence="1">
    <location>
        <begin position="306"/>
        <end position="315"/>
    </location>
</feature>
<sequence>MKQTPSDRLDTVADVAAAIETAGNEITDLRVTVDDDSGRGTARVSVPIVDERVDASCELDLVAATLEDGTLQIELDIATGTPESTGDETASLETGATETSDEDGAVQPVDAARSTQVDENASTERDSTRSIDADSSVGSAVDEDSTAGRDSADPGATEGSVESTPGEATADSATPADDNSPAYRDPDQLAAVYDPEATFSEMTDALGVDVTPQTVRRYMVEHGIHEPTSRASDTLAETEMDAEEVTSAATQSGHDAETGESETGEADPTGSETAPADEEHSRRSGGDVQANDADDTTANDAPETPTQKKADRATEVVESGDSDSTASAHAGDDEGVTKKTQASGNGIDDTAADQPEESATDTQTTASTATDGGTQPTLSAVASLDLPDEVSVGELVAVLTDSRTVYEVRRGLGVDDGQARAILRRYDLIDLVTGRITRGVEPPDKQEVLSRLIEASDHAA</sequence>
<keyword evidence="5" id="KW-1185">Reference proteome</keyword>
<organism evidence="4 5">
    <name type="scientific">Halorubrum californiense DSM 19288</name>
    <dbReference type="NCBI Taxonomy" id="1227465"/>
    <lineage>
        <taxon>Archaea</taxon>
        <taxon>Methanobacteriati</taxon>
        <taxon>Methanobacteriota</taxon>
        <taxon>Stenosarchaea group</taxon>
        <taxon>Halobacteria</taxon>
        <taxon>Halobacteriales</taxon>
        <taxon>Haloferacaceae</taxon>
        <taxon>Halorubrum</taxon>
    </lineage>
</organism>
<evidence type="ECO:0000313" key="4">
    <source>
        <dbReference type="EMBL" id="ELZ43033.1"/>
    </source>
</evidence>
<proteinExistence type="predicted"/>
<feature type="domain" description="DUF8073" evidence="3">
    <location>
        <begin position="183"/>
        <end position="223"/>
    </location>
</feature>
<dbReference type="AlphaFoldDB" id="M0E7S1"/>
<dbReference type="STRING" id="1227465.C463_10545"/>
<gene>
    <name evidence="4" type="ORF">C463_10545</name>
</gene>
<reference evidence="4 5" key="1">
    <citation type="journal article" date="2014" name="PLoS Genet.">
        <title>Phylogenetically driven sequencing of extremely halophilic archaea reveals strategies for static and dynamic osmo-response.</title>
        <authorList>
            <person name="Becker E.A."/>
            <person name="Seitzer P.M."/>
            <person name="Tritt A."/>
            <person name="Larsen D."/>
            <person name="Krusor M."/>
            <person name="Yao A.I."/>
            <person name="Wu D."/>
            <person name="Madern D."/>
            <person name="Eisen J.A."/>
            <person name="Darling A.E."/>
            <person name="Facciotti M.T."/>
        </authorList>
    </citation>
    <scope>NUCLEOTIDE SEQUENCE [LARGE SCALE GENOMIC DNA]</scope>
    <source>
        <strain evidence="4 5">DSM 19288</strain>
    </source>
</reference>
<protein>
    <submittedName>
        <fullName evidence="4">Uncharacterized protein</fullName>
    </submittedName>
</protein>
<dbReference type="Pfam" id="PF26270">
    <property type="entry name" value="DUF8073_C"/>
    <property type="match status" value="1"/>
</dbReference>
<dbReference type="OrthoDB" id="238089at2157"/>
<feature type="compositionally biased region" description="Acidic residues" evidence="1">
    <location>
        <begin position="350"/>
        <end position="359"/>
    </location>
</feature>
<accession>M0E7S1</accession>